<dbReference type="Pfam" id="PF13116">
    <property type="entry name" value="YhdP"/>
    <property type="match status" value="1"/>
</dbReference>
<dbReference type="HOGENOM" id="CLU_003522_4_0_4"/>
<evidence type="ECO:0000256" key="1">
    <source>
        <dbReference type="SAM" id="Phobius"/>
    </source>
</evidence>
<evidence type="ECO:0000313" key="3">
    <source>
        <dbReference type="EMBL" id="EKB31871.1"/>
    </source>
</evidence>
<dbReference type="eggNOG" id="COG3164">
    <property type="taxonomic scope" value="Bacteria"/>
</dbReference>
<feature type="domain" description="YhdP central" evidence="2">
    <location>
        <begin position="30"/>
        <end position="1341"/>
    </location>
</feature>
<dbReference type="EMBL" id="ADMG01000016">
    <property type="protein sequence ID" value="EKB31871.1"/>
    <property type="molecule type" value="Genomic_DNA"/>
</dbReference>
<accession>K1JNR5</accession>
<dbReference type="InterPro" id="IPR025263">
    <property type="entry name" value="YhdP_central"/>
</dbReference>
<dbReference type="OrthoDB" id="8521382at2"/>
<evidence type="ECO:0000259" key="2">
    <source>
        <dbReference type="Pfam" id="PF13116"/>
    </source>
</evidence>
<dbReference type="Proteomes" id="UP000005835">
    <property type="component" value="Unassembled WGS sequence"/>
</dbReference>
<dbReference type="RefSeq" id="WP_005433718.1">
    <property type="nucleotide sequence ID" value="NZ_JH815514.1"/>
</dbReference>
<dbReference type="PANTHER" id="PTHR38690">
    <property type="entry name" value="PROTEASE-RELATED"/>
    <property type="match status" value="1"/>
</dbReference>
<evidence type="ECO:0000313" key="4">
    <source>
        <dbReference type="Proteomes" id="UP000005835"/>
    </source>
</evidence>
<reference evidence="3 4" key="1">
    <citation type="submission" date="2012-05" db="EMBL/GenBank/DDBJ databases">
        <title>The Genome Sequence of Sutterella wadsworthensis 2_1_59BFAA.</title>
        <authorList>
            <consortium name="The Broad Institute Genome Sequencing Platform"/>
            <person name="Earl A."/>
            <person name="Ward D."/>
            <person name="Feldgarden M."/>
            <person name="Gevers D."/>
            <person name="Daigneault M."/>
            <person name="Strauss J."/>
            <person name="Allen-Vercoe E."/>
            <person name="Walker B."/>
            <person name="Young S.K."/>
            <person name="Zeng Q."/>
            <person name="Gargeya S."/>
            <person name="Fitzgerald M."/>
            <person name="Haas B."/>
            <person name="Abouelleil A."/>
            <person name="Alvarado L."/>
            <person name="Arachchi H.M."/>
            <person name="Berlin A.M."/>
            <person name="Chapman S.B."/>
            <person name="Goldberg J."/>
            <person name="Griggs A."/>
            <person name="Gujja S."/>
            <person name="Hansen M."/>
            <person name="Howarth C."/>
            <person name="Imamovic A."/>
            <person name="Larimer J."/>
            <person name="McCowen C."/>
            <person name="Montmayeur A."/>
            <person name="Murphy C."/>
            <person name="Neiman D."/>
            <person name="Pearson M."/>
            <person name="Priest M."/>
            <person name="Roberts A."/>
            <person name="Saif S."/>
            <person name="Shea T."/>
            <person name="Sisk P."/>
            <person name="Sykes S."/>
            <person name="Wortman J."/>
            <person name="Nusbaum C."/>
            <person name="Birren B."/>
        </authorList>
    </citation>
    <scope>NUCLEOTIDE SEQUENCE [LARGE SCALE GENOMIC DNA]</scope>
    <source>
        <strain evidence="3 4">2_1_59BFAA</strain>
    </source>
</reference>
<keyword evidence="1" id="KW-0812">Transmembrane</keyword>
<dbReference type="NCBIfam" id="TIGR02099">
    <property type="entry name" value="YhdP family protein"/>
    <property type="match status" value="1"/>
</dbReference>
<dbReference type="STRING" id="742823.HMPREF9465_00448"/>
<gene>
    <name evidence="3" type="ORF">HMPREF9465_00448</name>
</gene>
<dbReference type="PANTHER" id="PTHR38690:SF1">
    <property type="entry name" value="PROTEASE"/>
    <property type="match status" value="1"/>
</dbReference>
<protein>
    <submittedName>
        <fullName evidence="3">TIGR02099 family protein</fullName>
    </submittedName>
</protein>
<keyword evidence="4" id="KW-1185">Reference proteome</keyword>
<organism evidence="3 4">
    <name type="scientific">Sutterella wadsworthensis 2_1_59BFAA</name>
    <dbReference type="NCBI Taxonomy" id="742823"/>
    <lineage>
        <taxon>Bacteria</taxon>
        <taxon>Pseudomonadati</taxon>
        <taxon>Pseudomonadota</taxon>
        <taxon>Betaproteobacteria</taxon>
        <taxon>Burkholderiales</taxon>
        <taxon>Sutterellaceae</taxon>
        <taxon>Sutterella</taxon>
    </lineage>
</organism>
<dbReference type="PATRIC" id="fig|742823.3.peg.445"/>
<comment type="caution">
    <text evidence="3">The sequence shown here is derived from an EMBL/GenBank/DDBJ whole genome shotgun (WGS) entry which is preliminary data.</text>
</comment>
<sequence length="1367" mass="147504">MKKNFFRRRSISYRGRGNFATQLSFSQPIVKLAVWLYFIICILVIGTRVFFMTQADHYRDEITALVSEAAGVDVHAGEFSAGFERFWPVITVRQLELARPGGPVSLTLPEVKARLAWSSLWHLEPRFQLLRISSPDLRITRLDKTTLDIAGFVVNLPEGSDEESNFAASGDSRVAAWLLAQKKLELVNGTITYDDRYSPGAAEVRVMNANVVFEQTLLDWRVAVDGTAHISAEESPHKQGECFTAVARIDRHIFTDTSNPLTWKGQAYVRFSHADVAKLLSRAGFPQFMSSGSGAAEVWAGFADGRITSATADVALLDIHTQLADNLEPLKLAWLESRLYYNGSFGDRAEQTFGVRKLDFMTADRRRLKPTDASVTIRTDSAGQISDGAITVSRLDIGSLIALVPELPLDDAVRSFVTAHAPEGYLKDVSVAFSGNPSDPGNWRPAATFKDLSLKAADGIPGIRAISGSISPLKNGEGFKVVLDSPKSTLSFPGIFRHSDMKFDTLKATAEIVPHPTLTVRLPSFEASNPDAALKGSGSWQATGGPGTLELNGTISRARATAVPDYIPLVVGDDVLDWLEAGILGGSGSNGTFIVKGPLEHFPWDGKHKNDGHFAIEADMTGGRLDFLPSHVRKADGSWETASSWPVLNNIDAHLAFIGNGFEIRGRSATSHDLKASDVVVSMKSYTDADLEITGRAQGDLGRVLRYLNQGRMLNDILSSAFAESKGSGAADVRMNLHIPLSGDIVRNLRVNIDADIRNATFYYGLNLPTVSGVNGSLHITEKSVVTPAPLTGTSPGGKPVKVTAETKDGVMTLGIDAEPTTAELEHFLGIDVAELFFKKLTGTSPVHVDAEIGLTKSRFAVTGRTDLDGIASTLPEPYEKAAGEKWPTTFSVTLPEKAMHVDVSSPGRAAVALRFTRDKDGLSLRHGYAGLGSAPMRAPAEGIAIRVETPRASIDDWQPYILQDESPAKPGSGRTAAGESAVDRISMVEAEIGGALWSDKEFRNLSLTARRFAKNDWHVRVAGDDAAGQIEYNQATSEAHARLKVNLTRFALPDSKAESFVPSARQEAVTTVSDLPDISLVIDDLKVGKRHLGKVEFEASRRVEAGNIVWRITEAALRNAGSVIRARGSWVHTPGKSGETSVSIDGNIPDAGKLLASLDIPHAVNGAPTTLHADLSWNNAPHRPDLSTLRGSFSSEMKRGEFLQIEPGAGRLLSLLSMQHLLRRLTLDFRDVLGKGFAFDSAHVAGTVKNGVLSIPKASVLGSSATVMVGGSISLVRETLDLDAIILPAINAGGPALALSIINPAVGIGTFLTQWVLKDQLSNMFRMEYEIKGPFDDPVVEKASRTELGAEIKPAAPGERIRPLFD</sequence>
<keyword evidence="1" id="KW-0472">Membrane</keyword>
<name>K1JNR5_9BURK</name>
<keyword evidence="1" id="KW-1133">Transmembrane helix</keyword>
<proteinExistence type="predicted"/>
<feature type="transmembrane region" description="Helical" evidence="1">
    <location>
        <begin position="32"/>
        <end position="51"/>
    </location>
</feature>
<dbReference type="InterPro" id="IPR011836">
    <property type="entry name" value="YhdP"/>
</dbReference>